<dbReference type="EMBL" id="CP026100">
    <property type="protein sequence ID" value="AYV49537.1"/>
    <property type="molecule type" value="Genomic_DNA"/>
</dbReference>
<evidence type="ECO:0000313" key="4">
    <source>
        <dbReference type="Proteomes" id="UP000234483"/>
    </source>
</evidence>
<proteinExistence type="predicted"/>
<dbReference type="Proteomes" id="UP000281192">
    <property type="component" value="Chromosome"/>
</dbReference>
<sequence>MRFPSLSQLMSFNGGYLDTVGFLALQGVFVAHVTGNFVTFGATIIHGVDGAIAKLLVLPVFCAAVVISRLVTFKLAAANLPTLRIMLAVKTVLLVAGSVAAVVLSPFAKGDSWQLILVAVLFVCAMAIQNAAHRVHIPTAPPTTLMTGSTTQIMLDVAELIRGGGPDRAASVARIRKLSAAVGLFAAGCGLGALAFAFGGQWAFSLSAVLAFLSLFSAEARSQRG</sequence>
<dbReference type="InterPro" id="IPR010699">
    <property type="entry name" value="DUF1275"/>
</dbReference>
<evidence type="ECO:0000313" key="2">
    <source>
        <dbReference type="EMBL" id="AYV49537.1"/>
    </source>
</evidence>
<evidence type="ECO:0000313" key="3">
    <source>
        <dbReference type="EMBL" id="PLR20117.1"/>
    </source>
</evidence>
<dbReference type="Proteomes" id="UP000234483">
    <property type="component" value="Unassembled WGS sequence"/>
</dbReference>
<accession>A0A2N5D220</accession>
<protein>
    <recommendedName>
        <fullName evidence="6">DUF1275 domain-containing protein</fullName>
    </recommendedName>
</protein>
<reference evidence="2 5" key="2">
    <citation type="submission" date="2018-01" db="EMBL/GenBank/DDBJ databases">
        <title>Complete genome sequence of Caulobacter flavus RHGG3.</title>
        <authorList>
            <person name="Yang E."/>
        </authorList>
    </citation>
    <scope>NUCLEOTIDE SEQUENCE [LARGE SCALE GENOMIC DNA]</scope>
    <source>
        <strain evidence="2 5">RHGG3</strain>
    </source>
</reference>
<name>A0A2N5D220_9CAUL</name>
<organism evidence="3 4">
    <name type="scientific">Caulobacter flavus</name>
    <dbReference type="NCBI Taxonomy" id="1679497"/>
    <lineage>
        <taxon>Bacteria</taxon>
        <taxon>Pseudomonadati</taxon>
        <taxon>Pseudomonadota</taxon>
        <taxon>Alphaproteobacteria</taxon>
        <taxon>Caulobacterales</taxon>
        <taxon>Caulobacteraceae</taxon>
        <taxon>Caulobacter</taxon>
    </lineage>
</organism>
<keyword evidence="1" id="KW-0472">Membrane</keyword>
<keyword evidence="1" id="KW-0812">Transmembrane</keyword>
<dbReference type="RefSeq" id="WP_101711512.1">
    <property type="nucleotide sequence ID" value="NZ_CP026100.1"/>
</dbReference>
<feature type="transmembrane region" description="Helical" evidence="1">
    <location>
        <begin position="83"/>
        <end position="107"/>
    </location>
</feature>
<gene>
    <name evidence="2" type="ORF">C1707_11390</name>
    <name evidence="3" type="ORF">CFHF_02380</name>
</gene>
<dbReference type="EMBL" id="PJRQ01000007">
    <property type="protein sequence ID" value="PLR20117.1"/>
    <property type="molecule type" value="Genomic_DNA"/>
</dbReference>
<feature type="transmembrane region" description="Helical" evidence="1">
    <location>
        <begin position="20"/>
        <end position="45"/>
    </location>
</feature>
<feature type="transmembrane region" description="Helical" evidence="1">
    <location>
        <begin position="51"/>
        <end position="71"/>
    </location>
</feature>
<reference evidence="3 4" key="1">
    <citation type="submission" date="2017-12" db="EMBL/GenBank/DDBJ databases">
        <title>The genome sequence of Caulobacter flavus CGMCC1 15093.</title>
        <authorList>
            <person name="Gao J."/>
            <person name="Mao X."/>
            <person name="Sun J."/>
        </authorList>
    </citation>
    <scope>NUCLEOTIDE SEQUENCE [LARGE SCALE GENOMIC DNA]</scope>
    <source>
        <strain evidence="3 4">CGMCC1 15093</strain>
    </source>
</reference>
<feature type="transmembrane region" description="Helical" evidence="1">
    <location>
        <begin position="178"/>
        <end position="196"/>
    </location>
</feature>
<dbReference type="PANTHER" id="PTHR37314">
    <property type="entry name" value="SLR0142 PROTEIN"/>
    <property type="match status" value="1"/>
</dbReference>
<evidence type="ECO:0000256" key="1">
    <source>
        <dbReference type="SAM" id="Phobius"/>
    </source>
</evidence>
<dbReference type="Pfam" id="PF06912">
    <property type="entry name" value="DUF1275"/>
    <property type="match status" value="1"/>
</dbReference>
<dbReference type="AlphaFoldDB" id="A0A2N5D220"/>
<dbReference type="OrthoDB" id="7676651at2"/>
<feature type="transmembrane region" description="Helical" evidence="1">
    <location>
        <begin position="113"/>
        <end position="132"/>
    </location>
</feature>
<keyword evidence="5" id="KW-1185">Reference proteome</keyword>
<evidence type="ECO:0000313" key="5">
    <source>
        <dbReference type="Proteomes" id="UP000281192"/>
    </source>
</evidence>
<evidence type="ECO:0008006" key="6">
    <source>
        <dbReference type="Google" id="ProtNLM"/>
    </source>
</evidence>
<dbReference type="PANTHER" id="PTHR37314:SF5">
    <property type="entry name" value="SLR0142 PROTEIN"/>
    <property type="match status" value="1"/>
</dbReference>
<dbReference type="KEGG" id="cfh:C1707_11390"/>
<keyword evidence="1" id="KW-1133">Transmembrane helix</keyword>